<evidence type="ECO:0000256" key="1">
    <source>
        <dbReference type="ARBA" id="ARBA00001946"/>
    </source>
</evidence>
<dbReference type="SUPFAM" id="SSF54585">
    <property type="entry name" value="Cdc48 domain 2-like"/>
    <property type="match status" value="1"/>
</dbReference>
<dbReference type="PROSITE" id="PS00674">
    <property type="entry name" value="AAA"/>
    <property type="match status" value="1"/>
</dbReference>
<comment type="subcellular location">
    <subcellularLocation>
        <location evidence="2">Cytoplasm</location>
    </subcellularLocation>
</comment>
<keyword evidence="10" id="KW-0931">ER-Golgi transport</keyword>
<feature type="domain" description="AAA+ ATPase" evidence="15">
    <location>
        <begin position="271"/>
        <end position="418"/>
    </location>
</feature>
<dbReference type="FunFam" id="2.40.40.20:FF:000012">
    <property type="entry name" value="Vesicle-fusing ATPase protein"/>
    <property type="match status" value="1"/>
</dbReference>
<accession>A0A8H7QXE5</accession>
<dbReference type="SUPFAM" id="SSF51430">
    <property type="entry name" value="NAD(P)-linked oxidoreductase"/>
    <property type="match status" value="1"/>
</dbReference>
<reference evidence="17" key="1">
    <citation type="submission" date="2020-12" db="EMBL/GenBank/DDBJ databases">
        <title>Metabolic potential, ecology and presence of endohyphal bacteria is reflected in genomic diversity of Mucoromycotina.</title>
        <authorList>
            <person name="Muszewska A."/>
            <person name="Okrasinska A."/>
            <person name="Steczkiewicz K."/>
            <person name="Drgas O."/>
            <person name="Orlowska M."/>
            <person name="Perlinska-Lenart U."/>
            <person name="Aleksandrzak-Piekarczyk T."/>
            <person name="Szatraj K."/>
            <person name="Zielenkiewicz U."/>
            <person name="Pilsyk S."/>
            <person name="Malc E."/>
            <person name="Mieczkowski P."/>
            <person name="Kruszewska J.S."/>
            <person name="Biernat P."/>
            <person name="Pawlowska J."/>
        </authorList>
    </citation>
    <scope>NUCLEOTIDE SEQUENCE</scope>
    <source>
        <strain evidence="17">WA0000017839</strain>
    </source>
</reference>
<protein>
    <recommendedName>
        <fullName evidence="14">Vesicular-fusion protein SEC18</fullName>
    </recommendedName>
</protein>
<evidence type="ECO:0000259" key="16">
    <source>
        <dbReference type="SMART" id="SM01073"/>
    </source>
</evidence>
<evidence type="ECO:0000256" key="10">
    <source>
        <dbReference type="ARBA" id="ARBA00022892"/>
    </source>
</evidence>
<keyword evidence="9" id="KW-0460">Magnesium</keyword>
<dbReference type="InterPro" id="IPR003959">
    <property type="entry name" value="ATPase_AAA_core"/>
</dbReference>
<dbReference type="PANTHER" id="PTHR23078:SF3">
    <property type="entry name" value="VESICLE-FUSING ATPASE"/>
    <property type="match status" value="1"/>
</dbReference>
<dbReference type="InterPro" id="IPR023210">
    <property type="entry name" value="NADP_OxRdtase_dom"/>
</dbReference>
<dbReference type="InterPro" id="IPR020471">
    <property type="entry name" value="AKR"/>
</dbReference>
<dbReference type="Proteomes" id="UP000603453">
    <property type="component" value="Unassembled WGS sequence"/>
</dbReference>
<dbReference type="AlphaFoldDB" id="A0A8H7QXE5"/>
<dbReference type="SUPFAM" id="SSF50692">
    <property type="entry name" value="ADC-like"/>
    <property type="match status" value="1"/>
</dbReference>
<dbReference type="Gene3D" id="2.40.40.20">
    <property type="match status" value="1"/>
</dbReference>
<keyword evidence="12" id="KW-0560">Oxidoreductase</keyword>
<keyword evidence="6" id="KW-0677">Repeat</keyword>
<dbReference type="InterPro" id="IPR039812">
    <property type="entry name" value="Vesicle-fus_ATPase"/>
</dbReference>
<comment type="cofactor">
    <cofactor evidence="1">
        <name>Mg(2+)</name>
        <dbReference type="ChEBI" id="CHEBI:18420"/>
    </cofactor>
</comment>
<comment type="caution">
    <text evidence="17">The sequence shown here is derived from an EMBL/GenBank/DDBJ whole genome shotgun (WGS) entry which is preliminary data.</text>
</comment>
<dbReference type="PROSITE" id="PS00798">
    <property type="entry name" value="ALDOKETO_REDUCTASE_1"/>
    <property type="match status" value="1"/>
</dbReference>
<dbReference type="FunFam" id="3.20.20.100:FF:000002">
    <property type="entry name" value="2,5-diketo-D-gluconic acid reductase A"/>
    <property type="match status" value="1"/>
</dbReference>
<keyword evidence="8" id="KW-0067">ATP-binding</keyword>
<dbReference type="Pfam" id="PF21964">
    <property type="entry name" value="NSF_ATPase_lid"/>
    <property type="match status" value="1"/>
</dbReference>
<evidence type="ECO:0000313" key="17">
    <source>
        <dbReference type="EMBL" id="KAG2200448.1"/>
    </source>
</evidence>
<dbReference type="SMART" id="SM00382">
    <property type="entry name" value="AAA"/>
    <property type="match status" value="2"/>
</dbReference>
<evidence type="ECO:0000256" key="11">
    <source>
        <dbReference type="ARBA" id="ARBA00022927"/>
    </source>
</evidence>
<evidence type="ECO:0000256" key="7">
    <source>
        <dbReference type="ARBA" id="ARBA00022741"/>
    </source>
</evidence>
<comment type="function">
    <text evidence="13">Required for vesicle-mediated transport. Catalyzes the fusion of transport vesicles within the Golgi cisternae. Is also required for transport from the endoplasmic reticulum to the Golgi stack. Seems to function as a fusion protein required for the delivery of cargo proteins to all compartments of the Golgi stack independent of vesicle origin.</text>
</comment>
<dbReference type="PRINTS" id="PR00069">
    <property type="entry name" value="ALDKETRDTASE"/>
</dbReference>
<evidence type="ECO:0000256" key="6">
    <source>
        <dbReference type="ARBA" id="ARBA00022737"/>
    </source>
</evidence>
<evidence type="ECO:0000256" key="2">
    <source>
        <dbReference type="ARBA" id="ARBA00004496"/>
    </source>
</evidence>
<comment type="similarity">
    <text evidence="3">Belongs to the AAA ATPase family.</text>
</comment>
<dbReference type="GO" id="GO:0043001">
    <property type="term" value="P:Golgi to plasma membrane protein transport"/>
    <property type="evidence" value="ECO:0007669"/>
    <property type="project" value="TreeGrafter"/>
</dbReference>
<dbReference type="InterPro" id="IPR036812">
    <property type="entry name" value="NAD(P)_OxRdtase_dom_sf"/>
</dbReference>
<dbReference type="InterPro" id="IPR029067">
    <property type="entry name" value="CDC48_domain_2-like_sf"/>
</dbReference>
<dbReference type="EMBL" id="JAEPRD010000083">
    <property type="protein sequence ID" value="KAG2200448.1"/>
    <property type="molecule type" value="Genomic_DNA"/>
</dbReference>
<dbReference type="InterPro" id="IPR003960">
    <property type="entry name" value="ATPase_AAA_CS"/>
</dbReference>
<dbReference type="InterPro" id="IPR027417">
    <property type="entry name" value="P-loop_NTPase"/>
</dbReference>
<organism evidence="17 18">
    <name type="scientific">Mucor saturninus</name>
    <dbReference type="NCBI Taxonomy" id="64648"/>
    <lineage>
        <taxon>Eukaryota</taxon>
        <taxon>Fungi</taxon>
        <taxon>Fungi incertae sedis</taxon>
        <taxon>Mucoromycota</taxon>
        <taxon>Mucoromycotina</taxon>
        <taxon>Mucoromycetes</taxon>
        <taxon>Mucorales</taxon>
        <taxon>Mucorineae</taxon>
        <taxon>Mucoraceae</taxon>
        <taxon>Mucor</taxon>
    </lineage>
</organism>
<proteinExistence type="inferred from homology"/>
<dbReference type="Pfam" id="PF17862">
    <property type="entry name" value="AAA_lid_3"/>
    <property type="match status" value="1"/>
</dbReference>
<evidence type="ECO:0000256" key="13">
    <source>
        <dbReference type="ARBA" id="ARBA00056429"/>
    </source>
</evidence>
<dbReference type="InterPro" id="IPR041569">
    <property type="entry name" value="AAA_lid_3"/>
</dbReference>
<dbReference type="SUPFAM" id="SSF52540">
    <property type="entry name" value="P-loop containing nucleoside triphosphate hydrolases"/>
    <property type="match status" value="2"/>
</dbReference>
<evidence type="ECO:0000313" key="18">
    <source>
        <dbReference type="Proteomes" id="UP000603453"/>
    </source>
</evidence>
<evidence type="ECO:0000256" key="12">
    <source>
        <dbReference type="ARBA" id="ARBA00023002"/>
    </source>
</evidence>
<dbReference type="GO" id="GO:0005795">
    <property type="term" value="C:Golgi stack"/>
    <property type="evidence" value="ECO:0007669"/>
    <property type="project" value="TreeGrafter"/>
</dbReference>
<dbReference type="OrthoDB" id="9982946at2759"/>
<keyword evidence="5" id="KW-0963">Cytoplasm</keyword>
<evidence type="ECO:0000259" key="15">
    <source>
        <dbReference type="SMART" id="SM00382"/>
    </source>
</evidence>
<dbReference type="GO" id="GO:0035494">
    <property type="term" value="P:SNARE complex disassembly"/>
    <property type="evidence" value="ECO:0007669"/>
    <property type="project" value="InterPro"/>
</dbReference>
<dbReference type="GO" id="GO:0005524">
    <property type="term" value="F:ATP binding"/>
    <property type="evidence" value="ECO:0007669"/>
    <property type="project" value="UniProtKB-KW"/>
</dbReference>
<dbReference type="InterPro" id="IPR018170">
    <property type="entry name" value="Aldo/ket_reductase_CS"/>
</dbReference>
<dbReference type="Gene3D" id="3.10.330.10">
    <property type="match status" value="1"/>
</dbReference>
<gene>
    <name evidence="17" type="ORF">INT47_011428</name>
</gene>
<dbReference type="GO" id="GO:0016616">
    <property type="term" value="F:oxidoreductase activity, acting on the CH-OH group of donors, NAD or NADP as acceptor"/>
    <property type="evidence" value="ECO:0007669"/>
    <property type="project" value="UniProtKB-ARBA"/>
</dbReference>
<dbReference type="Gene3D" id="3.20.20.100">
    <property type="entry name" value="NADP-dependent oxidoreductase domain"/>
    <property type="match status" value="1"/>
</dbReference>
<dbReference type="FunFam" id="1.10.8.60:FF:000026">
    <property type="entry name" value="vesicle-fusing ATPase isoform X1"/>
    <property type="match status" value="1"/>
</dbReference>
<feature type="domain" description="CDC48 N-terminal subdomain" evidence="16">
    <location>
        <begin position="22"/>
        <end position="99"/>
    </location>
</feature>
<dbReference type="GO" id="GO:0016887">
    <property type="term" value="F:ATP hydrolysis activity"/>
    <property type="evidence" value="ECO:0007669"/>
    <property type="project" value="InterPro"/>
</dbReference>
<evidence type="ECO:0000256" key="9">
    <source>
        <dbReference type="ARBA" id="ARBA00022842"/>
    </source>
</evidence>
<dbReference type="Gene3D" id="3.40.50.300">
    <property type="entry name" value="P-loop containing nucleotide triphosphate hydrolases"/>
    <property type="match status" value="2"/>
</dbReference>
<feature type="domain" description="AAA+ ATPase" evidence="15">
    <location>
        <begin position="552"/>
        <end position="688"/>
    </location>
</feature>
<evidence type="ECO:0000256" key="3">
    <source>
        <dbReference type="ARBA" id="ARBA00006914"/>
    </source>
</evidence>
<dbReference type="InterPro" id="IPR054419">
    <property type="entry name" value="NSF_ATPase_lid"/>
</dbReference>
<dbReference type="PANTHER" id="PTHR23078">
    <property type="entry name" value="VESICULAR-FUSION PROTEIN NSF"/>
    <property type="match status" value="1"/>
</dbReference>
<keyword evidence="7" id="KW-0547">Nucleotide-binding</keyword>
<dbReference type="InterPro" id="IPR003338">
    <property type="entry name" value="CDC4_N-term_subdom"/>
</dbReference>
<keyword evidence="11" id="KW-0653">Protein transport</keyword>
<dbReference type="Gene3D" id="1.10.8.60">
    <property type="match status" value="2"/>
</dbReference>
<dbReference type="InterPro" id="IPR003593">
    <property type="entry name" value="AAA+_ATPase"/>
</dbReference>
<evidence type="ECO:0000256" key="8">
    <source>
        <dbReference type="ARBA" id="ARBA00022840"/>
    </source>
</evidence>
<dbReference type="InterPro" id="IPR009010">
    <property type="entry name" value="Asp_de-COase-like_dom_sf"/>
</dbReference>
<dbReference type="CDD" id="cd00009">
    <property type="entry name" value="AAA"/>
    <property type="match status" value="1"/>
</dbReference>
<dbReference type="FunFam" id="3.40.50.300:FF:000187">
    <property type="entry name" value="Vesicular-fusion ATPase SEC18"/>
    <property type="match status" value="1"/>
</dbReference>
<keyword evidence="18" id="KW-1185">Reference proteome</keyword>
<dbReference type="CDD" id="cd19504">
    <property type="entry name" value="RecA-like_NSF-SEC18_r1-like"/>
    <property type="match status" value="1"/>
</dbReference>
<dbReference type="SMART" id="SM01073">
    <property type="entry name" value="CDC48_N"/>
    <property type="match status" value="1"/>
</dbReference>
<dbReference type="Pfam" id="PF00004">
    <property type="entry name" value="AAA"/>
    <property type="match status" value="2"/>
</dbReference>
<sequence>MENYARYDDQRHYGDEEEKNGLFQVVQCPTDAAALTNFAYVAPGTIDPKVHYITVAREFVFSVRLDRGMQKGQIGINGVHRRWASFSVGQEVTVEPYDIHSEGMDIYLGILKLDIDFFQRSSRYPDEFKEEDLAKAFSINFNSQIFTKGQFFVFEYCGIKFRVTVTDLDVVDLNVLKKGEVDARRETQSNAVRGILMRETNIEFSKLEGSFVNLKVSRKKAMTAKALIKPDFQFEDLGIGGLDDEFNAIFRRAFASRIFPPALVEKLGVQHVKGILLYGPPGTGKTLMARQIGKMLNAKEPKIVSGPEVLSKFVGQSEENVRKLFGDAEEEYRAKGEDSGLHIIIFDELDAICKSRGSRSGDTGVGDSVVNQLLAKMDGVEQLNNILIIGMTNRKDMIDEALLRPGRLEVHMEIGLPDEKGRLQILKIHTAKMKTNDVLEDDVSLDELAELTKNYSGAEISGVVKAASSYAFSRHIKVGTMAGISADVEDMKVSMDDFLNALKEVTPAFGVSEAELQQCVANHIIPFSPSVKQALVDGRLYVDQVRQSSRTPLVSVLLTGPAGSGKTALAATIAMQSDFPFIKLISPETMVGMTEASKVTEINKIFNDSYKSPLSVIVIDSIERLLDYVPIGPRFSNSVLQALLVLLKKKPPKDRRLLILATTTQHNILEQMNMTEEFSAEIYVPTITSLEGVDIVLQQLELFDDEQRERALSILRNANMDQKLTIGVKKLLMVIEMARQDEDKVDKFVNTMLALNNGNTIPAVALGTWQSGEEQDVVYKAVKAALAAGYRHIDTAMMYGNEAEVGRGIRDGLKESGLKREDIFVTTKLATIHARPSYVSKGFEDSLAKLDIGYLDLYMMHWPVAMNPATGQLVPLKPDGSRDIDEELDGKFEVTWAAMEKLLDTGKVKNIGVANFAIPNLERLLKTAKVVPAVNQIELHPYLPQFKLVEYCNSNGIHCSAYSPLGSSQSTLLQDETLAKIAKAHDRSIAQILISWGITRSSVLPKSVNPERIQANIQTVDLSEQEIKEINDISKTTTKRFVRPAWGIPVFDEDFE</sequence>
<keyword evidence="4" id="KW-0813">Transport</keyword>
<evidence type="ECO:0000256" key="5">
    <source>
        <dbReference type="ARBA" id="ARBA00022490"/>
    </source>
</evidence>
<evidence type="ECO:0000256" key="4">
    <source>
        <dbReference type="ARBA" id="ARBA00022448"/>
    </source>
</evidence>
<dbReference type="FunFam" id="3.40.50.300:FF:000166">
    <property type="entry name" value="vesicle-fusing ATPase isoform X1"/>
    <property type="match status" value="1"/>
</dbReference>
<evidence type="ECO:0000256" key="14">
    <source>
        <dbReference type="ARBA" id="ARBA00068637"/>
    </source>
</evidence>
<dbReference type="GO" id="GO:0006891">
    <property type="term" value="P:intra-Golgi vesicle-mediated transport"/>
    <property type="evidence" value="ECO:0007669"/>
    <property type="project" value="TreeGrafter"/>
</dbReference>
<dbReference type="Pfam" id="PF00248">
    <property type="entry name" value="Aldo_ket_red"/>
    <property type="match status" value="1"/>
</dbReference>
<name>A0A8H7QXE5_9FUNG</name>